<sequence>MNNVLMMPLQENIPEPKHKDWKPAVCPVCGAPCWESAQARILIRKMPGILKACTNCALKGQGE</sequence>
<accession>A0A845QFU8</accession>
<dbReference type="AlphaFoldDB" id="A0A845QFU8"/>
<reference evidence="1 2" key="1">
    <citation type="submission" date="2018-08" db="EMBL/GenBank/DDBJ databases">
        <title>Murine metabolic-syndrome-specific gut microbial biobank.</title>
        <authorList>
            <person name="Liu C."/>
        </authorList>
    </citation>
    <scope>NUCLEOTIDE SEQUENCE [LARGE SCALE GENOMIC DNA]</scope>
    <source>
        <strain evidence="1 2">28</strain>
    </source>
</reference>
<dbReference type="EMBL" id="QXWK01000003">
    <property type="protein sequence ID" value="NBH60589.1"/>
    <property type="molecule type" value="Genomic_DNA"/>
</dbReference>
<organism evidence="1 2">
    <name type="scientific">Anaerotruncus colihominis</name>
    <dbReference type="NCBI Taxonomy" id="169435"/>
    <lineage>
        <taxon>Bacteria</taxon>
        <taxon>Bacillati</taxon>
        <taxon>Bacillota</taxon>
        <taxon>Clostridia</taxon>
        <taxon>Eubacteriales</taxon>
        <taxon>Oscillospiraceae</taxon>
        <taxon>Anaerotruncus</taxon>
    </lineage>
</organism>
<evidence type="ECO:0000313" key="1">
    <source>
        <dbReference type="EMBL" id="NBH60589.1"/>
    </source>
</evidence>
<name>A0A845QFU8_9FIRM</name>
<keyword evidence="2" id="KW-1185">Reference proteome</keyword>
<gene>
    <name evidence="1" type="ORF">D0435_02740</name>
</gene>
<evidence type="ECO:0000313" key="2">
    <source>
        <dbReference type="Proteomes" id="UP000446866"/>
    </source>
</evidence>
<dbReference type="Proteomes" id="UP000446866">
    <property type="component" value="Unassembled WGS sequence"/>
</dbReference>
<proteinExistence type="predicted"/>
<comment type="caution">
    <text evidence="1">The sequence shown here is derived from an EMBL/GenBank/DDBJ whole genome shotgun (WGS) entry which is preliminary data.</text>
</comment>
<protein>
    <submittedName>
        <fullName evidence="1">Uncharacterized protein</fullName>
    </submittedName>
</protein>